<name>A0A183ETM7_9BILA</name>
<sequence>LTPVLDRNVKTNGTKRARLLRWEWRDAVQSSRNTWGEASFWETYKRLRSEQFDLGVSEVVRECGFAIFNKIGLQNYVSVLATNLLEYYTDPFGVSSNPSHVPYTMSYKERAENLLDYLVMYVIGRFVIAPLNGIYEKCVGNRFNTLASSFALYSNFSF</sequence>
<accession>A0A183ETM7</accession>
<dbReference type="AlphaFoldDB" id="A0A183ETM7"/>
<dbReference type="WBParaSite" id="GPUH_0002434801-mRNA-1">
    <property type="protein sequence ID" value="GPUH_0002434801-mRNA-1"/>
    <property type="gene ID" value="GPUH_0002434801"/>
</dbReference>
<dbReference type="SUPFAM" id="SSF53756">
    <property type="entry name" value="UDP-Glycosyltransferase/glycogen phosphorylase"/>
    <property type="match status" value="1"/>
</dbReference>
<evidence type="ECO:0000313" key="1">
    <source>
        <dbReference type="WBParaSite" id="GPUH_0002434801-mRNA-1"/>
    </source>
</evidence>
<proteinExistence type="predicted"/>
<reference evidence="1" key="1">
    <citation type="submission" date="2016-06" db="UniProtKB">
        <authorList>
            <consortium name="WormBaseParasite"/>
        </authorList>
    </citation>
    <scope>IDENTIFICATION</scope>
</reference>
<protein>
    <submittedName>
        <fullName evidence="1">ABC transmembrane type-1 domain-containing protein</fullName>
    </submittedName>
</protein>
<organism evidence="1">
    <name type="scientific">Gongylonema pulchrum</name>
    <dbReference type="NCBI Taxonomy" id="637853"/>
    <lineage>
        <taxon>Eukaryota</taxon>
        <taxon>Metazoa</taxon>
        <taxon>Ecdysozoa</taxon>
        <taxon>Nematoda</taxon>
        <taxon>Chromadorea</taxon>
        <taxon>Rhabditida</taxon>
        <taxon>Spirurina</taxon>
        <taxon>Spiruromorpha</taxon>
        <taxon>Spiruroidea</taxon>
        <taxon>Gongylonematidae</taxon>
        <taxon>Gongylonema</taxon>
    </lineage>
</organism>